<dbReference type="InterPro" id="IPR040079">
    <property type="entry name" value="Glutathione_S-Trfase"/>
</dbReference>
<dbReference type="EMBL" id="JAVRJZ010000015">
    <property type="protein sequence ID" value="KAK2712862.1"/>
    <property type="molecule type" value="Genomic_DNA"/>
</dbReference>
<evidence type="ECO:0008006" key="5">
    <source>
        <dbReference type="Google" id="ProtNLM"/>
    </source>
</evidence>
<name>A0AA88HXK7_ARTSF</name>
<sequence length="228" mass="26127">MAPVLHYFPEQPPCRSVLMAAKAIGVDLELKHVNLLKGEHLTPEFELLTPTKMVPVLVDGDLILPEGRAICQYLCNMYAKDDTWYPKDPKKRALVDHRLMFEAWFLYRNFFDYYLYAAQYGGNFEEERRKKLDTALSMFEKLLEHTRGGFSTGETATIADICLFTTMNQIEALSHNLVPYPSIRAWLVRCKQDLPGYEDLCKPGCENLSAQARTMLKTRGLKLPDADV</sequence>
<accession>A0AA88HXK7</accession>
<dbReference type="Pfam" id="PF14497">
    <property type="entry name" value="GST_C_3"/>
    <property type="match status" value="1"/>
</dbReference>
<dbReference type="AlphaFoldDB" id="A0AA88HXK7"/>
<dbReference type="PANTHER" id="PTHR43969">
    <property type="entry name" value="GLUTATHIONE S TRANSFERASE D10, ISOFORM A-RELATED"/>
    <property type="match status" value="1"/>
</dbReference>
<evidence type="ECO:0000313" key="3">
    <source>
        <dbReference type="EMBL" id="KAK2712862.1"/>
    </source>
</evidence>
<dbReference type="InterPro" id="IPR036282">
    <property type="entry name" value="Glutathione-S-Trfase_C_sf"/>
</dbReference>
<evidence type="ECO:0000313" key="4">
    <source>
        <dbReference type="Proteomes" id="UP001187531"/>
    </source>
</evidence>
<dbReference type="GO" id="GO:0004364">
    <property type="term" value="F:glutathione transferase activity"/>
    <property type="evidence" value="ECO:0007669"/>
    <property type="project" value="TreeGrafter"/>
</dbReference>
<dbReference type="SUPFAM" id="SSF47616">
    <property type="entry name" value="GST C-terminal domain-like"/>
    <property type="match status" value="1"/>
</dbReference>
<dbReference type="Gene3D" id="3.40.30.10">
    <property type="entry name" value="Glutaredoxin"/>
    <property type="match status" value="1"/>
</dbReference>
<comment type="caution">
    <text evidence="3">The sequence shown here is derived from an EMBL/GenBank/DDBJ whole genome shotgun (WGS) entry which is preliminary data.</text>
</comment>
<dbReference type="SFLD" id="SFLDS00019">
    <property type="entry name" value="Glutathione_Transferase_(cytos"/>
    <property type="match status" value="1"/>
</dbReference>
<feature type="domain" description="GST N-terminal" evidence="1">
    <location>
        <begin position="1"/>
        <end position="82"/>
    </location>
</feature>
<dbReference type="InterPro" id="IPR004046">
    <property type="entry name" value="GST_C"/>
</dbReference>
<keyword evidence="4" id="KW-1185">Reference proteome</keyword>
<dbReference type="InterPro" id="IPR010987">
    <property type="entry name" value="Glutathione-S-Trfase_C-like"/>
</dbReference>
<gene>
    <name evidence="3" type="ORF">QYM36_011531</name>
</gene>
<protein>
    <recommendedName>
        <fullName evidence="5">Glutathione transferase</fullName>
    </recommendedName>
</protein>
<dbReference type="Proteomes" id="UP001187531">
    <property type="component" value="Unassembled WGS sequence"/>
</dbReference>
<organism evidence="3 4">
    <name type="scientific">Artemia franciscana</name>
    <name type="common">Brine shrimp</name>
    <name type="synonym">Artemia sanfranciscana</name>
    <dbReference type="NCBI Taxonomy" id="6661"/>
    <lineage>
        <taxon>Eukaryota</taxon>
        <taxon>Metazoa</taxon>
        <taxon>Ecdysozoa</taxon>
        <taxon>Arthropoda</taxon>
        <taxon>Crustacea</taxon>
        <taxon>Branchiopoda</taxon>
        <taxon>Anostraca</taxon>
        <taxon>Artemiidae</taxon>
        <taxon>Artemia</taxon>
    </lineage>
</organism>
<dbReference type="PROSITE" id="PS50404">
    <property type="entry name" value="GST_NTER"/>
    <property type="match status" value="1"/>
</dbReference>
<proteinExistence type="predicted"/>
<dbReference type="SFLD" id="SFLDG00358">
    <property type="entry name" value="Main_(cytGST)"/>
    <property type="match status" value="1"/>
</dbReference>
<evidence type="ECO:0000259" key="2">
    <source>
        <dbReference type="PROSITE" id="PS50405"/>
    </source>
</evidence>
<dbReference type="PANTHER" id="PTHR43969:SF2">
    <property type="entry name" value="GLUTATHIONE S TRANSFERASE D11, ISOFORM B"/>
    <property type="match status" value="1"/>
</dbReference>
<dbReference type="Pfam" id="PF13417">
    <property type="entry name" value="GST_N_3"/>
    <property type="match status" value="1"/>
</dbReference>
<dbReference type="Gene3D" id="1.20.1050.10">
    <property type="match status" value="1"/>
</dbReference>
<dbReference type="GO" id="GO:0006749">
    <property type="term" value="P:glutathione metabolic process"/>
    <property type="evidence" value="ECO:0007669"/>
    <property type="project" value="TreeGrafter"/>
</dbReference>
<dbReference type="SUPFAM" id="SSF52833">
    <property type="entry name" value="Thioredoxin-like"/>
    <property type="match status" value="1"/>
</dbReference>
<dbReference type="CDD" id="cd03177">
    <property type="entry name" value="GST_C_Delta_Epsilon"/>
    <property type="match status" value="1"/>
</dbReference>
<reference evidence="3" key="1">
    <citation type="submission" date="2023-07" db="EMBL/GenBank/DDBJ databases">
        <title>Chromosome-level genome assembly of Artemia franciscana.</title>
        <authorList>
            <person name="Jo E."/>
        </authorList>
    </citation>
    <scope>NUCLEOTIDE SEQUENCE</scope>
    <source>
        <tissue evidence="3">Whole body</tissue>
    </source>
</reference>
<evidence type="ECO:0000259" key="1">
    <source>
        <dbReference type="PROSITE" id="PS50404"/>
    </source>
</evidence>
<dbReference type="InterPro" id="IPR004045">
    <property type="entry name" value="Glutathione_S-Trfase_N"/>
</dbReference>
<dbReference type="PROSITE" id="PS50405">
    <property type="entry name" value="GST_CTER"/>
    <property type="match status" value="1"/>
</dbReference>
<dbReference type="FunFam" id="1.20.1050.10:FF:000007">
    <property type="entry name" value="Glutathione S-transferase 1-1"/>
    <property type="match status" value="1"/>
</dbReference>
<dbReference type="InterPro" id="IPR036249">
    <property type="entry name" value="Thioredoxin-like_sf"/>
</dbReference>
<feature type="domain" description="GST C-terminal" evidence="2">
    <location>
        <begin position="88"/>
        <end position="216"/>
    </location>
</feature>